<keyword evidence="1" id="KW-0456">Lyase</keyword>
<dbReference type="PANTHER" id="PTHR48080:SF2">
    <property type="entry name" value="D-GALACTONATE DEHYDRATASE"/>
    <property type="match status" value="1"/>
</dbReference>
<proteinExistence type="predicted"/>
<dbReference type="AlphaFoldDB" id="X1IHU1"/>
<dbReference type="PANTHER" id="PTHR48080">
    <property type="entry name" value="D-GALACTONATE DEHYDRATASE-RELATED"/>
    <property type="match status" value="1"/>
</dbReference>
<dbReference type="InterPro" id="IPR029017">
    <property type="entry name" value="Enolase-like_N"/>
</dbReference>
<dbReference type="SUPFAM" id="SSF54826">
    <property type="entry name" value="Enolase N-terminal domain-like"/>
    <property type="match status" value="1"/>
</dbReference>
<feature type="non-terminal residue" evidence="3">
    <location>
        <position position="153"/>
    </location>
</feature>
<dbReference type="EMBL" id="BARU01030925">
    <property type="protein sequence ID" value="GAH68825.1"/>
    <property type="molecule type" value="Genomic_DNA"/>
</dbReference>
<evidence type="ECO:0000256" key="1">
    <source>
        <dbReference type="ARBA" id="ARBA00023239"/>
    </source>
</evidence>
<comment type="caution">
    <text evidence="3">The sequence shown here is derived from an EMBL/GenBank/DDBJ whole genome shotgun (WGS) entry which is preliminary data.</text>
</comment>
<sequence>MKITDVKVQLIDTGREFQLTFYGGYKIEGGVVRVFTNEGIEGNIDYCSWGQPPRLLGELILAMKPYIIGEDPLNIERIWNRTFKTTRSYISIQAAGCINTTLWDIAGKALNLPIYRLLGGFRERVRAYGVTHTLPDIDAYLTLAESLKQRGFT</sequence>
<name>X1IHU1_9ZZZZ</name>
<dbReference type="GO" id="GO:0016829">
    <property type="term" value="F:lyase activity"/>
    <property type="evidence" value="ECO:0007669"/>
    <property type="project" value="UniProtKB-KW"/>
</dbReference>
<reference evidence="3" key="1">
    <citation type="journal article" date="2014" name="Front. Microbiol.">
        <title>High frequency of phylogenetically diverse reductive dehalogenase-homologous genes in deep subseafloor sedimentary metagenomes.</title>
        <authorList>
            <person name="Kawai M."/>
            <person name="Futagami T."/>
            <person name="Toyoda A."/>
            <person name="Takaki Y."/>
            <person name="Nishi S."/>
            <person name="Hori S."/>
            <person name="Arai W."/>
            <person name="Tsubouchi T."/>
            <person name="Morono Y."/>
            <person name="Uchiyama I."/>
            <person name="Ito T."/>
            <person name="Fujiyama A."/>
            <person name="Inagaki F."/>
            <person name="Takami H."/>
        </authorList>
    </citation>
    <scope>NUCLEOTIDE SEQUENCE</scope>
    <source>
        <strain evidence="3">Expedition CK06-06</strain>
    </source>
</reference>
<protein>
    <recommendedName>
        <fullName evidence="2">Mandelate racemase/muconate lactonizing enzyme N-terminal domain-containing protein</fullName>
    </recommendedName>
</protein>
<organism evidence="3">
    <name type="scientific">marine sediment metagenome</name>
    <dbReference type="NCBI Taxonomy" id="412755"/>
    <lineage>
        <taxon>unclassified sequences</taxon>
        <taxon>metagenomes</taxon>
        <taxon>ecological metagenomes</taxon>
    </lineage>
</organism>
<evidence type="ECO:0000313" key="3">
    <source>
        <dbReference type="EMBL" id="GAH68825.1"/>
    </source>
</evidence>
<gene>
    <name evidence="3" type="ORF">S03H2_48985</name>
</gene>
<dbReference type="Gene3D" id="3.30.390.10">
    <property type="entry name" value="Enolase-like, N-terminal domain"/>
    <property type="match status" value="1"/>
</dbReference>
<evidence type="ECO:0000259" key="2">
    <source>
        <dbReference type="Pfam" id="PF02746"/>
    </source>
</evidence>
<dbReference type="InterPro" id="IPR034593">
    <property type="entry name" value="DgoD-like"/>
</dbReference>
<dbReference type="InterPro" id="IPR013341">
    <property type="entry name" value="Mandelate_racemase_N_dom"/>
</dbReference>
<feature type="domain" description="Mandelate racemase/muconate lactonizing enzyme N-terminal" evidence="2">
    <location>
        <begin position="31"/>
        <end position="119"/>
    </location>
</feature>
<dbReference type="Pfam" id="PF02746">
    <property type="entry name" value="MR_MLE_N"/>
    <property type="match status" value="1"/>
</dbReference>
<accession>X1IHU1</accession>